<evidence type="ECO:0000259" key="10">
    <source>
        <dbReference type="PROSITE" id="PS51198"/>
    </source>
</evidence>
<comment type="catalytic activity">
    <reaction evidence="8">
        <text>ATP + H2O = ADP + phosphate + H(+)</text>
        <dbReference type="Rhea" id="RHEA:13065"/>
        <dbReference type="ChEBI" id="CHEBI:15377"/>
        <dbReference type="ChEBI" id="CHEBI:15378"/>
        <dbReference type="ChEBI" id="CHEBI:30616"/>
        <dbReference type="ChEBI" id="CHEBI:43474"/>
        <dbReference type="ChEBI" id="CHEBI:456216"/>
        <dbReference type="EC" id="5.6.2.4"/>
    </reaction>
</comment>
<keyword evidence="12" id="KW-1185">Reference proteome</keyword>
<evidence type="ECO:0000256" key="6">
    <source>
        <dbReference type="ARBA" id="ARBA00034617"/>
    </source>
</evidence>
<dbReference type="GO" id="GO:0003677">
    <property type="term" value="F:DNA binding"/>
    <property type="evidence" value="ECO:0007669"/>
    <property type="project" value="InterPro"/>
</dbReference>
<dbReference type="GO" id="GO:0000725">
    <property type="term" value="P:recombinational repair"/>
    <property type="evidence" value="ECO:0007669"/>
    <property type="project" value="TreeGrafter"/>
</dbReference>
<proteinExistence type="predicted"/>
<evidence type="ECO:0000256" key="5">
    <source>
        <dbReference type="ARBA" id="ARBA00023235"/>
    </source>
</evidence>
<name>A0A7G6E6R0_THEFR</name>
<dbReference type="Gene3D" id="3.40.50.300">
    <property type="entry name" value="P-loop containing nucleotide triphosphate hydrolases"/>
    <property type="match status" value="2"/>
</dbReference>
<comment type="catalytic activity">
    <reaction evidence="6">
        <text>Couples ATP hydrolysis with the unwinding of duplex DNA by translocating in the 3'-5' direction.</text>
        <dbReference type="EC" id="5.6.2.4"/>
    </reaction>
</comment>
<dbReference type="GO" id="GO:0005524">
    <property type="term" value="F:ATP binding"/>
    <property type="evidence" value="ECO:0007669"/>
    <property type="project" value="UniProtKB-UniRule"/>
</dbReference>
<feature type="binding site" evidence="9">
    <location>
        <begin position="32"/>
        <end position="39"/>
    </location>
    <ligand>
        <name>ATP</name>
        <dbReference type="ChEBI" id="CHEBI:30616"/>
    </ligand>
</feature>
<dbReference type="PANTHER" id="PTHR11070:SF2">
    <property type="entry name" value="ATP-DEPENDENT DNA HELICASE SRS2"/>
    <property type="match status" value="1"/>
</dbReference>
<keyword evidence="3 9" id="KW-0347">Helicase</keyword>
<dbReference type="EMBL" id="CP045798">
    <property type="protein sequence ID" value="QNB47764.1"/>
    <property type="molecule type" value="Genomic_DNA"/>
</dbReference>
<dbReference type="PROSITE" id="PS51198">
    <property type="entry name" value="UVRD_HELICASE_ATP_BIND"/>
    <property type="match status" value="1"/>
</dbReference>
<evidence type="ECO:0000256" key="2">
    <source>
        <dbReference type="ARBA" id="ARBA00022801"/>
    </source>
</evidence>
<evidence type="ECO:0000256" key="3">
    <source>
        <dbReference type="ARBA" id="ARBA00022806"/>
    </source>
</evidence>
<dbReference type="InterPro" id="IPR027417">
    <property type="entry name" value="P-loop_NTPase"/>
</dbReference>
<evidence type="ECO:0000256" key="8">
    <source>
        <dbReference type="ARBA" id="ARBA00048988"/>
    </source>
</evidence>
<evidence type="ECO:0000313" key="12">
    <source>
        <dbReference type="Proteomes" id="UP000515847"/>
    </source>
</evidence>
<dbReference type="InterPro" id="IPR000212">
    <property type="entry name" value="DNA_helicase_UvrD/REP"/>
</dbReference>
<dbReference type="AlphaFoldDB" id="A0A7G6E6R0"/>
<dbReference type="GO" id="GO:0016787">
    <property type="term" value="F:hydrolase activity"/>
    <property type="evidence" value="ECO:0007669"/>
    <property type="project" value="UniProtKB-UniRule"/>
</dbReference>
<dbReference type="PANTHER" id="PTHR11070">
    <property type="entry name" value="UVRD / RECB / PCRA DNA HELICASE FAMILY MEMBER"/>
    <property type="match status" value="1"/>
</dbReference>
<evidence type="ECO:0000256" key="9">
    <source>
        <dbReference type="PROSITE-ProRule" id="PRU00560"/>
    </source>
</evidence>
<dbReference type="Pfam" id="PF13361">
    <property type="entry name" value="UvrD_C"/>
    <property type="match status" value="1"/>
</dbReference>
<dbReference type="Pfam" id="PF00580">
    <property type="entry name" value="UvrD-helicase"/>
    <property type="match status" value="1"/>
</dbReference>
<gene>
    <name evidence="11" type="ORF">BR63_16690</name>
</gene>
<evidence type="ECO:0000313" key="11">
    <source>
        <dbReference type="EMBL" id="QNB47764.1"/>
    </source>
</evidence>
<dbReference type="KEGG" id="tfr:BR63_16690"/>
<keyword evidence="2 9" id="KW-0378">Hydrolase</keyword>
<organism evidence="11 12">
    <name type="scientific">Thermanaerosceptrum fracticalcis</name>
    <dbReference type="NCBI Taxonomy" id="1712410"/>
    <lineage>
        <taxon>Bacteria</taxon>
        <taxon>Bacillati</taxon>
        <taxon>Bacillota</taxon>
        <taxon>Clostridia</taxon>
        <taxon>Eubacteriales</taxon>
        <taxon>Peptococcaceae</taxon>
        <taxon>Thermanaerosceptrum</taxon>
    </lineage>
</organism>
<evidence type="ECO:0000256" key="4">
    <source>
        <dbReference type="ARBA" id="ARBA00022840"/>
    </source>
</evidence>
<dbReference type="GO" id="GO:0043138">
    <property type="term" value="F:3'-5' DNA helicase activity"/>
    <property type="evidence" value="ECO:0007669"/>
    <property type="project" value="TreeGrafter"/>
</dbReference>
<dbReference type="SUPFAM" id="SSF52540">
    <property type="entry name" value="P-loop containing nucleoside triphosphate hydrolases"/>
    <property type="match status" value="1"/>
</dbReference>
<sequence>MLLLKRRTPLMKKLTPEQEAFLEAEGKIVLCACPGSGKTFIVARKLLKYVENWEYAHRGVAVLSFTNVASQEIDKQTKELMPEGYRIEYPHFIGTIDSFIDSFILLRFGYLMQEGSRKRPVILHENYGEIRFYTKNKECHARGCISNPFEFHWSSDGKLLRNGKKVDCSITTKKPCVAFKQAMIKKGFVTQNEATALSYRLLKKYPQIVDAIVRRFPIVMIDEAQDTSKEQMEIIDLLTDAGVKTIILVGDPDQSIYEWRNATPEFFIAKVKDDNWKTMWLTSNFRSSQLICNATQVFSHSLASRQPSKAEGEFALYQQKPILLNYSNQTDKSDIINKFKELCQENGIEWTPSKVAVLTRGKIHKGIDIDGLWKSPEVESLAKASYEWYKGSRRKAFSLCEKVLYSLTIGDIGDIKHEIRQVIENIMPYENWRKHVVKLLVSLPDPNIKLSDWVKSMLSTITNIIQSAEDIYLIPAISLQDKIKIKLRDTKNPGFQSIPLRNYIEKRDENDITLSSVHGVKGETYDAIMLIIEGIKGNTLTPTMIDTAPLDSELIRIAYVAMTRPRKLLVVALPVMKNKKSFKRLPLDKWIYTQI</sequence>
<keyword evidence="5" id="KW-0413">Isomerase</keyword>
<dbReference type="InterPro" id="IPR014016">
    <property type="entry name" value="UvrD-like_ATP-bd"/>
</dbReference>
<feature type="domain" description="UvrD-like helicase ATP-binding" evidence="10">
    <location>
        <begin position="11"/>
        <end position="288"/>
    </location>
</feature>
<dbReference type="InterPro" id="IPR014017">
    <property type="entry name" value="DNA_helicase_UvrD-like_C"/>
</dbReference>
<keyword evidence="4 9" id="KW-0067">ATP-binding</keyword>
<reference evidence="11 12" key="1">
    <citation type="journal article" date="2019" name="Front. Microbiol.">
        <title>Thermoanaerosceptrum fracticalcis gen. nov. sp. nov., a Novel Fumarate-Fermenting Microorganism From a Deep Fractured Carbonate Aquifer of the US Great Basin.</title>
        <authorList>
            <person name="Hamilton-Brehm S.D."/>
            <person name="Stewart L.E."/>
            <person name="Zavarin M."/>
            <person name="Caldwell M."/>
            <person name="Lawson P.A."/>
            <person name="Onstott T.C."/>
            <person name="Grzymski J."/>
            <person name="Neveux I."/>
            <person name="Lollar B.S."/>
            <person name="Russell C.E."/>
            <person name="Moser D.P."/>
        </authorList>
    </citation>
    <scope>NUCLEOTIDE SEQUENCE [LARGE SCALE GENOMIC DNA]</scope>
    <source>
        <strain evidence="11 12">DRI-13</strain>
    </source>
</reference>
<keyword evidence="1 9" id="KW-0547">Nucleotide-binding</keyword>
<evidence type="ECO:0000256" key="1">
    <source>
        <dbReference type="ARBA" id="ARBA00022741"/>
    </source>
</evidence>
<dbReference type="Proteomes" id="UP000515847">
    <property type="component" value="Chromosome"/>
</dbReference>
<dbReference type="EC" id="5.6.2.4" evidence="7"/>
<evidence type="ECO:0000256" key="7">
    <source>
        <dbReference type="ARBA" id="ARBA00034808"/>
    </source>
</evidence>
<protein>
    <recommendedName>
        <fullName evidence="7">DNA 3'-5' helicase</fullName>
        <ecNumber evidence="7">5.6.2.4</ecNumber>
    </recommendedName>
</protein>
<accession>A0A7G6E6R0</accession>